<reference evidence="2 3" key="1">
    <citation type="journal article" date="2012" name="BMC Genomics">
        <title>Sequencing the genome of Marssonina brunnea reveals fungus-poplar co-evolution.</title>
        <authorList>
            <person name="Zhu S."/>
            <person name="Cao Y.-Z."/>
            <person name="Jiang C."/>
            <person name="Tan B.-Y."/>
            <person name="Wang Z."/>
            <person name="Feng S."/>
            <person name="Zhang L."/>
            <person name="Su X.-H."/>
            <person name="Brejova B."/>
            <person name="Vinar T."/>
            <person name="Xu M."/>
            <person name="Wang M.-X."/>
            <person name="Zhang S.-G."/>
            <person name="Huang M.-R."/>
            <person name="Wu R."/>
            <person name="Zhou Y."/>
        </authorList>
    </citation>
    <scope>NUCLEOTIDE SEQUENCE [LARGE SCALE GENOMIC DNA]</scope>
    <source>
        <strain evidence="2 3">MB_m1</strain>
    </source>
</reference>
<sequence length="398" mass="43860">MSAVIPSIERDDEGSYAREESLSPQQTPCPGPSRKRCAAIASGPADSPKMRIMSCGPQRPREATFEDVRKAYNINMREYEHAIVDWKIINSKGNQIMNWIRQTVESSILQEAILAATEENNTSIQFSIEKLITATWFTEQSVSVNRPALGVYSYKNSITTTSTTVGCDYESYKNSGDDIIDTPKNTVWIDKYGCSDPPLMKTSVKITKCTTCKGAKSKWSNMGKMAEMITVVIGIGAGRGARDPRREGSPHHEAKGPLLDTLSKLLPTLLLKTKSSTNNDGDLAHVPDSLPDDQPLRYLTTESTKIEMLNTLINSTMGTAQGGPSIQLIATSDPKQFMFGNFNSKSKLDACSKASVGGLVRHQKPLEHLAIIEGKKVYLDECGYDRLGNLFLSTRDHR</sequence>
<keyword evidence="3" id="KW-1185">Reference proteome</keyword>
<dbReference type="EMBL" id="JH921451">
    <property type="protein sequence ID" value="EKD13134.1"/>
    <property type="molecule type" value="Genomic_DNA"/>
</dbReference>
<evidence type="ECO:0000313" key="3">
    <source>
        <dbReference type="Proteomes" id="UP000006753"/>
    </source>
</evidence>
<proteinExistence type="predicted"/>
<name>K1XL42_MARBU</name>
<organism evidence="2 3">
    <name type="scientific">Marssonina brunnea f. sp. multigermtubi (strain MB_m1)</name>
    <name type="common">Marssonina leaf spot fungus</name>
    <dbReference type="NCBI Taxonomy" id="1072389"/>
    <lineage>
        <taxon>Eukaryota</taxon>
        <taxon>Fungi</taxon>
        <taxon>Dikarya</taxon>
        <taxon>Ascomycota</taxon>
        <taxon>Pezizomycotina</taxon>
        <taxon>Leotiomycetes</taxon>
        <taxon>Helotiales</taxon>
        <taxon>Drepanopezizaceae</taxon>
        <taxon>Drepanopeziza</taxon>
    </lineage>
</organism>
<dbReference type="HOGENOM" id="CLU_692760_0_0_1"/>
<dbReference type="InParanoid" id="K1XL42"/>
<dbReference type="OrthoDB" id="5417750at2759"/>
<feature type="region of interest" description="Disordered" evidence="1">
    <location>
        <begin position="1"/>
        <end position="36"/>
    </location>
</feature>
<dbReference type="KEGG" id="mbe:MBM_08577"/>
<dbReference type="AlphaFoldDB" id="K1XL42"/>
<dbReference type="Proteomes" id="UP000006753">
    <property type="component" value="Unassembled WGS sequence"/>
</dbReference>
<evidence type="ECO:0000313" key="2">
    <source>
        <dbReference type="EMBL" id="EKD13134.1"/>
    </source>
</evidence>
<protein>
    <submittedName>
        <fullName evidence="2">Uncharacterized protein</fullName>
    </submittedName>
</protein>
<accession>K1XL42</accession>
<gene>
    <name evidence="2" type="ORF">MBM_08577</name>
</gene>
<evidence type="ECO:0000256" key="1">
    <source>
        <dbReference type="SAM" id="MobiDB-lite"/>
    </source>
</evidence>